<organism evidence="2">
    <name type="scientific">Ditylum brightwellii</name>
    <dbReference type="NCBI Taxonomy" id="49249"/>
    <lineage>
        <taxon>Eukaryota</taxon>
        <taxon>Sar</taxon>
        <taxon>Stramenopiles</taxon>
        <taxon>Ochrophyta</taxon>
        <taxon>Bacillariophyta</taxon>
        <taxon>Mediophyceae</taxon>
        <taxon>Lithodesmiophycidae</taxon>
        <taxon>Lithodesmiales</taxon>
        <taxon>Lithodesmiaceae</taxon>
        <taxon>Ditylum</taxon>
    </lineage>
</organism>
<evidence type="ECO:0000313" key="2">
    <source>
        <dbReference type="EMBL" id="CAE4619607.1"/>
    </source>
</evidence>
<sequence>MKLVDAYLDKQNYKLSSKQFLKVLKKAPYHLPAHIGYVMALERIGRTKQLCTVALAYGNATKIAIQLGVKGDDGVEVDVNKVGDGEYSERNKGGMAEAILRRALTVAKSCSKYEEKMMTLVRLSEIAHTYVLAADVYYLIGLEIVQHGTTTVEDGEGEMEEAMQAFEVANAFIRHFMLETATTTAEGEDDDDALFYHAGSMLELGKIALSREDNVKEGIEYVEKALRKSDELEEDGKVEALVLLGQAKQSMGDLDGSIQNYKLALDLPSVGKSTAKAHHQLGIALLTKKKGGDNNVKEQDIENHFEQALELGMDPTPEAIAVLSEHNIHVMRSVNRAQWDAYNKAMESEKGGGSGGIMSGGGLGSSSQSVFAPQKETVEQEQQAEDALSLLEQGAVAYDGNVPTGGEGDSSLGAVHRRSSAT</sequence>
<feature type="compositionally biased region" description="Gly residues" evidence="1">
    <location>
        <begin position="351"/>
        <end position="364"/>
    </location>
</feature>
<accession>A0A7S4VMC8</accession>
<feature type="region of interest" description="Disordered" evidence="1">
    <location>
        <begin position="347"/>
        <end position="422"/>
    </location>
</feature>
<protein>
    <submittedName>
        <fullName evidence="2">Uncharacterized protein</fullName>
    </submittedName>
</protein>
<dbReference type="Gene3D" id="1.25.40.10">
    <property type="entry name" value="Tetratricopeptide repeat domain"/>
    <property type="match status" value="1"/>
</dbReference>
<dbReference type="EMBL" id="HBNS01027205">
    <property type="protein sequence ID" value="CAE4619607.1"/>
    <property type="molecule type" value="Transcribed_RNA"/>
</dbReference>
<dbReference type="SUPFAM" id="SSF48452">
    <property type="entry name" value="TPR-like"/>
    <property type="match status" value="1"/>
</dbReference>
<proteinExistence type="predicted"/>
<evidence type="ECO:0000256" key="1">
    <source>
        <dbReference type="SAM" id="MobiDB-lite"/>
    </source>
</evidence>
<dbReference type="AlphaFoldDB" id="A0A7S4VMC8"/>
<reference evidence="2" key="1">
    <citation type="submission" date="2021-01" db="EMBL/GenBank/DDBJ databases">
        <authorList>
            <person name="Corre E."/>
            <person name="Pelletier E."/>
            <person name="Niang G."/>
            <person name="Scheremetjew M."/>
            <person name="Finn R."/>
            <person name="Kale V."/>
            <person name="Holt S."/>
            <person name="Cochrane G."/>
            <person name="Meng A."/>
            <person name="Brown T."/>
            <person name="Cohen L."/>
        </authorList>
    </citation>
    <scope>NUCLEOTIDE SEQUENCE</scope>
    <source>
        <strain evidence="2">GSO104</strain>
    </source>
</reference>
<name>A0A7S4VMC8_9STRA</name>
<gene>
    <name evidence="2" type="ORF">DBRI00130_LOCUS21406</name>
</gene>
<dbReference type="InterPro" id="IPR011990">
    <property type="entry name" value="TPR-like_helical_dom_sf"/>
</dbReference>